<feature type="region of interest" description="Disordered" evidence="2">
    <location>
        <begin position="517"/>
        <end position="553"/>
    </location>
</feature>
<feature type="region of interest" description="Disordered" evidence="2">
    <location>
        <begin position="569"/>
        <end position="589"/>
    </location>
</feature>
<evidence type="ECO:0000256" key="2">
    <source>
        <dbReference type="SAM" id="MobiDB-lite"/>
    </source>
</evidence>
<sequence>MSNESIKRDKYLKDFNFVYKPKKISGLIHRKPSSNTTSKTSDKLQQKLSPWPKPTFESMKTFDLEALPPPILPPSAFFSSKLSQRKLKQNTTPKLSVAIKKEPGYDVEYMKKLLSPKQSVKRINSQESVKQSSKVSGRHLDQVLFKQKIPVTKPSSPLEFDNTIEMLADSCRKKAAEKEKAYVKASLEIEELKRQLREEQSKLEIYKNKQELTRELAEIGLIRSNYIKAKLDKLIERMDTFKCIFTSLEDMLKQIEKAKEAQKDGDNSLREACLLNIKRDNQRTAKIEDCKQRLVQLRHYDQWDNLQNLKHSQAIVQQDIIELTYSLSEHQQKIDTLRMSLEAQQYSLQGLTTEMKRFLQDLSIHVSSANNKGVLIQHIKSTMETHQESLKNLLGHLDDLQVMAIDCFNSYDTNAMQEDAELIQKLQDYNEKAAEDLLEERNRHQIEKEEWLKEQKRLVTQISVLNYKEQLHQRERQELQRTEPNVQETNESMYLGVFVYNSVIHILGLANASFTNVTNRENTDPNPPKRANLSKGPRKKPDTAPKRRAAARRCSRALKVNTKYIEEAEEEKVDELASQEQSPAKKRRRVRKLLGAAESTGELYDSEQEMEKKIQQTISVAIPEEAKNTHLWNNKE</sequence>
<dbReference type="Proteomes" id="UP000252139">
    <property type="component" value="Unassembled WGS sequence"/>
</dbReference>
<comment type="caution">
    <text evidence="3">The sequence shown here is derived from an EMBL/GenBank/DDBJ whole genome shotgun (WGS) entry which is preliminary data.</text>
</comment>
<organism evidence="3 4">
    <name type="scientific">Rhizopus azygosporus</name>
    <name type="common">Rhizopus microsporus var. azygosporus</name>
    <dbReference type="NCBI Taxonomy" id="86630"/>
    <lineage>
        <taxon>Eukaryota</taxon>
        <taxon>Fungi</taxon>
        <taxon>Fungi incertae sedis</taxon>
        <taxon>Mucoromycota</taxon>
        <taxon>Mucoromycotina</taxon>
        <taxon>Mucoromycetes</taxon>
        <taxon>Mucorales</taxon>
        <taxon>Mucorineae</taxon>
        <taxon>Rhizopodaceae</taxon>
        <taxon>Rhizopus</taxon>
    </lineage>
</organism>
<evidence type="ECO:0000313" key="3">
    <source>
        <dbReference type="EMBL" id="RCH88048.1"/>
    </source>
</evidence>
<name>A0A367JDN5_RHIAZ</name>
<feature type="coiled-coil region" evidence="1">
    <location>
        <begin position="423"/>
        <end position="454"/>
    </location>
</feature>
<keyword evidence="4" id="KW-1185">Reference proteome</keyword>
<dbReference type="AlphaFoldDB" id="A0A367JDN5"/>
<evidence type="ECO:0000256" key="1">
    <source>
        <dbReference type="SAM" id="Coils"/>
    </source>
</evidence>
<feature type="region of interest" description="Disordered" evidence="2">
    <location>
        <begin position="28"/>
        <end position="53"/>
    </location>
</feature>
<proteinExistence type="predicted"/>
<feature type="coiled-coil region" evidence="1">
    <location>
        <begin position="175"/>
        <end position="209"/>
    </location>
</feature>
<keyword evidence="1" id="KW-0175">Coiled coil</keyword>
<evidence type="ECO:0000313" key="4">
    <source>
        <dbReference type="Proteomes" id="UP000252139"/>
    </source>
</evidence>
<dbReference type="EMBL" id="PJQL01001539">
    <property type="protein sequence ID" value="RCH88048.1"/>
    <property type="molecule type" value="Genomic_DNA"/>
</dbReference>
<accession>A0A367JDN5</accession>
<reference evidence="3 4" key="1">
    <citation type="journal article" date="2018" name="G3 (Bethesda)">
        <title>Phylogenetic and Phylogenomic Definition of Rhizopus Species.</title>
        <authorList>
            <person name="Gryganskyi A.P."/>
            <person name="Golan J."/>
            <person name="Dolatabadi S."/>
            <person name="Mondo S."/>
            <person name="Robb S."/>
            <person name="Idnurm A."/>
            <person name="Muszewska A."/>
            <person name="Steczkiewicz K."/>
            <person name="Masonjones S."/>
            <person name="Liao H.L."/>
            <person name="Gajdeczka M.T."/>
            <person name="Anike F."/>
            <person name="Vuek A."/>
            <person name="Anishchenko I.M."/>
            <person name="Voigt K."/>
            <person name="de Hoog G.S."/>
            <person name="Smith M.E."/>
            <person name="Heitman J."/>
            <person name="Vilgalys R."/>
            <person name="Stajich J.E."/>
        </authorList>
    </citation>
    <scope>NUCLEOTIDE SEQUENCE [LARGE SCALE GENOMIC DNA]</scope>
    <source>
        <strain evidence="3 4">CBS 357.93</strain>
    </source>
</reference>
<protein>
    <submittedName>
        <fullName evidence="3">Uncharacterized protein</fullName>
    </submittedName>
</protein>
<dbReference type="OrthoDB" id="2238444at2759"/>
<gene>
    <name evidence="3" type="ORF">CU097_001949</name>
</gene>